<dbReference type="Proteomes" id="UP001174909">
    <property type="component" value="Unassembled WGS sequence"/>
</dbReference>
<accession>A0AA35RZM0</accession>
<keyword evidence="4" id="KW-1185">Reference proteome</keyword>
<keyword evidence="2" id="KW-1133">Transmembrane helix</keyword>
<organism evidence="3 4">
    <name type="scientific">Geodia barretti</name>
    <name type="common">Barrett's horny sponge</name>
    <dbReference type="NCBI Taxonomy" id="519541"/>
    <lineage>
        <taxon>Eukaryota</taxon>
        <taxon>Metazoa</taxon>
        <taxon>Porifera</taxon>
        <taxon>Demospongiae</taxon>
        <taxon>Heteroscleromorpha</taxon>
        <taxon>Tetractinellida</taxon>
        <taxon>Astrophorina</taxon>
        <taxon>Geodiidae</taxon>
        <taxon>Geodia</taxon>
    </lineage>
</organism>
<keyword evidence="1" id="KW-0175">Coiled coil</keyword>
<gene>
    <name evidence="3" type="ORF">GBAR_LOCUS11713</name>
</gene>
<evidence type="ECO:0000313" key="3">
    <source>
        <dbReference type="EMBL" id="CAI8019486.1"/>
    </source>
</evidence>
<comment type="caution">
    <text evidence="3">The sequence shown here is derived from an EMBL/GenBank/DDBJ whole genome shotgun (WGS) entry which is preliminary data.</text>
</comment>
<evidence type="ECO:0000256" key="1">
    <source>
        <dbReference type="SAM" id="Coils"/>
    </source>
</evidence>
<protein>
    <submittedName>
        <fullName evidence="3">Uncharacterized protein</fullName>
    </submittedName>
</protein>
<reference evidence="3" key="1">
    <citation type="submission" date="2023-03" db="EMBL/GenBank/DDBJ databases">
        <authorList>
            <person name="Steffen K."/>
            <person name="Cardenas P."/>
        </authorList>
    </citation>
    <scope>NUCLEOTIDE SEQUENCE</scope>
</reference>
<feature type="coiled-coil region" evidence="1">
    <location>
        <begin position="75"/>
        <end position="118"/>
    </location>
</feature>
<keyword evidence="2" id="KW-0812">Transmembrane</keyword>
<evidence type="ECO:0000313" key="4">
    <source>
        <dbReference type="Proteomes" id="UP001174909"/>
    </source>
</evidence>
<proteinExistence type="predicted"/>
<dbReference type="AlphaFoldDB" id="A0AA35RZM0"/>
<name>A0AA35RZM0_GEOBA</name>
<feature type="transmembrane region" description="Helical" evidence="2">
    <location>
        <begin position="6"/>
        <end position="28"/>
    </location>
</feature>
<evidence type="ECO:0000256" key="2">
    <source>
        <dbReference type="SAM" id="Phobius"/>
    </source>
</evidence>
<keyword evidence="2" id="KW-0472">Membrane</keyword>
<dbReference type="EMBL" id="CASHTH010001755">
    <property type="protein sequence ID" value="CAI8019486.1"/>
    <property type="molecule type" value="Genomic_DNA"/>
</dbReference>
<sequence>MLHDYMGVPLYIYCMYTYYWPYTLYVSIPQPRLHIKSMLCTSVSPSQGSGGASKQTRRPLAELCSLSVSLCVPVSRVMEEQLLEELETKRRLQEEEENRKMEEREKEEHRLAEIMEENNRKIVDAQRKLVCTCAGVFVCGYLPLELLWGSQAITCV</sequence>